<feature type="transmembrane region" description="Helical" evidence="1">
    <location>
        <begin position="15"/>
        <end position="40"/>
    </location>
</feature>
<evidence type="ECO:0000313" key="3">
    <source>
        <dbReference type="Proteomes" id="UP000008366"/>
    </source>
</evidence>
<dbReference type="eggNOG" id="ENOG502ZBRV">
    <property type="taxonomic scope" value="Bacteria"/>
</dbReference>
<proteinExistence type="predicted"/>
<dbReference type="InterPro" id="IPR025576">
    <property type="entry name" value="YwiC"/>
</dbReference>
<keyword evidence="1" id="KW-0812">Transmembrane</keyword>
<accession>K6WD07</accession>
<organism evidence="2 3">
    <name type="scientific">Kineosphaera limosa NBRC 100340</name>
    <dbReference type="NCBI Taxonomy" id="1184609"/>
    <lineage>
        <taxon>Bacteria</taxon>
        <taxon>Bacillati</taxon>
        <taxon>Actinomycetota</taxon>
        <taxon>Actinomycetes</taxon>
        <taxon>Micrococcales</taxon>
        <taxon>Dermatophilaceae</taxon>
        <taxon>Kineosphaera</taxon>
    </lineage>
</organism>
<evidence type="ECO:0000313" key="2">
    <source>
        <dbReference type="EMBL" id="GAB97165.1"/>
    </source>
</evidence>
<evidence type="ECO:0008006" key="4">
    <source>
        <dbReference type="Google" id="ProtNLM"/>
    </source>
</evidence>
<keyword evidence="1" id="KW-1133">Transmembrane helix</keyword>
<dbReference type="EMBL" id="BAHD01000058">
    <property type="protein sequence ID" value="GAB97165.1"/>
    <property type="molecule type" value="Genomic_DNA"/>
</dbReference>
<evidence type="ECO:0000256" key="1">
    <source>
        <dbReference type="SAM" id="Phobius"/>
    </source>
</evidence>
<sequence length="246" mass="26860">MLLLPFLAGALRSGFVWLHLLLLAFWLAGYFAFNATAVWVKSRGKPRFRPPVLTYGALTLGLGLPIVWLRPDLLVWAPVFAVCLATSLWFSWRRHERALANDIVTILAACAFGLVTYQAGYSPEGTIEVGWRTMGVITAVLFAYFVGTALYVKTMIRERGQRAWVWASVGYHAAVTAALGVLAVQAFSAGLPPGMQQRPLVALAALFALLTARAWLLAGRRIRPLIVGLGEIGVCLALLGVIALWR</sequence>
<keyword evidence="3" id="KW-1185">Reference proteome</keyword>
<dbReference type="STRING" id="1184609.KILIM_058_00170"/>
<comment type="caution">
    <text evidence="2">The sequence shown here is derived from an EMBL/GenBank/DDBJ whole genome shotgun (WGS) entry which is preliminary data.</text>
</comment>
<protein>
    <recommendedName>
        <fullName evidence="4">YwiC-like protein</fullName>
    </recommendedName>
</protein>
<feature type="transmembrane region" description="Helical" evidence="1">
    <location>
        <begin position="131"/>
        <end position="152"/>
    </location>
</feature>
<keyword evidence="1" id="KW-0472">Membrane</keyword>
<feature type="transmembrane region" description="Helical" evidence="1">
    <location>
        <begin position="52"/>
        <end position="69"/>
    </location>
</feature>
<dbReference type="Pfam" id="PF14256">
    <property type="entry name" value="YwiC"/>
    <property type="match status" value="1"/>
</dbReference>
<name>K6WD07_9MICO</name>
<feature type="transmembrane region" description="Helical" evidence="1">
    <location>
        <begin position="75"/>
        <end position="92"/>
    </location>
</feature>
<dbReference type="AlphaFoldDB" id="K6WD07"/>
<feature type="transmembrane region" description="Helical" evidence="1">
    <location>
        <begin position="200"/>
        <end position="218"/>
    </location>
</feature>
<feature type="transmembrane region" description="Helical" evidence="1">
    <location>
        <begin position="164"/>
        <end position="188"/>
    </location>
</feature>
<dbReference type="Proteomes" id="UP000008366">
    <property type="component" value="Unassembled WGS sequence"/>
</dbReference>
<feature type="transmembrane region" description="Helical" evidence="1">
    <location>
        <begin position="99"/>
        <end position="119"/>
    </location>
</feature>
<reference evidence="2 3" key="1">
    <citation type="submission" date="2012-08" db="EMBL/GenBank/DDBJ databases">
        <title>Whole genome shotgun sequence of Kineosphaera limosa NBRC 100340.</title>
        <authorList>
            <person name="Yoshida I."/>
            <person name="Isaki S."/>
            <person name="Hosoyama A."/>
            <person name="Tsuchikane K."/>
            <person name="Katsumata H."/>
            <person name="Ando Y."/>
            <person name="Ohji S."/>
            <person name="Hamada M."/>
            <person name="Tamura T."/>
            <person name="Yamazoe A."/>
            <person name="Yamazaki S."/>
            <person name="Fujita N."/>
        </authorList>
    </citation>
    <scope>NUCLEOTIDE SEQUENCE [LARGE SCALE GENOMIC DNA]</scope>
    <source>
        <strain evidence="2 3">NBRC 100340</strain>
    </source>
</reference>
<gene>
    <name evidence="2" type="ORF">KILIM_058_00170</name>
</gene>
<feature type="transmembrane region" description="Helical" evidence="1">
    <location>
        <begin position="225"/>
        <end position="245"/>
    </location>
</feature>